<name>A0AAE1AFN6_9GAST</name>
<comment type="caution">
    <text evidence="1">The sequence shown here is derived from an EMBL/GenBank/DDBJ whole genome shotgun (WGS) entry which is preliminary data.</text>
</comment>
<sequence length="111" mass="12468">MVEPGSCVLNKLPASEIVVCDIWLVLPLLYFYNLESDLKCGQPPSAMASVGLRRAQPSSFYWLKKAVKDLDLNLDFSDREHAILNTSTSSLEEEVSVRYWVITSLWGSSEV</sequence>
<accession>A0AAE1AFN6</accession>
<evidence type="ECO:0000313" key="2">
    <source>
        <dbReference type="Proteomes" id="UP001283361"/>
    </source>
</evidence>
<dbReference type="AlphaFoldDB" id="A0AAE1AFN6"/>
<gene>
    <name evidence="1" type="ORF">RRG08_023002</name>
</gene>
<protein>
    <submittedName>
        <fullName evidence="1">Uncharacterized protein</fullName>
    </submittedName>
</protein>
<keyword evidence="2" id="KW-1185">Reference proteome</keyword>
<organism evidence="1 2">
    <name type="scientific">Elysia crispata</name>
    <name type="common">lettuce slug</name>
    <dbReference type="NCBI Taxonomy" id="231223"/>
    <lineage>
        <taxon>Eukaryota</taxon>
        <taxon>Metazoa</taxon>
        <taxon>Spiralia</taxon>
        <taxon>Lophotrochozoa</taxon>
        <taxon>Mollusca</taxon>
        <taxon>Gastropoda</taxon>
        <taxon>Heterobranchia</taxon>
        <taxon>Euthyneura</taxon>
        <taxon>Panpulmonata</taxon>
        <taxon>Sacoglossa</taxon>
        <taxon>Placobranchoidea</taxon>
        <taxon>Plakobranchidae</taxon>
        <taxon>Elysia</taxon>
    </lineage>
</organism>
<proteinExistence type="predicted"/>
<dbReference type="Proteomes" id="UP001283361">
    <property type="component" value="Unassembled WGS sequence"/>
</dbReference>
<dbReference type="EMBL" id="JAWDGP010001973">
    <property type="protein sequence ID" value="KAK3786381.1"/>
    <property type="molecule type" value="Genomic_DNA"/>
</dbReference>
<reference evidence="1" key="1">
    <citation type="journal article" date="2023" name="G3 (Bethesda)">
        <title>A reference genome for the long-term kleptoplast-retaining sea slug Elysia crispata morphotype clarki.</title>
        <authorList>
            <person name="Eastman K.E."/>
            <person name="Pendleton A.L."/>
            <person name="Shaikh M.A."/>
            <person name="Suttiyut T."/>
            <person name="Ogas R."/>
            <person name="Tomko P."/>
            <person name="Gavelis G."/>
            <person name="Widhalm J.R."/>
            <person name="Wisecaver J.H."/>
        </authorList>
    </citation>
    <scope>NUCLEOTIDE SEQUENCE</scope>
    <source>
        <strain evidence="1">ECLA1</strain>
    </source>
</reference>
<evidence type="ECO:0000313" key="1">
    <source>
        <dbReference type="EMBL" id="KAK3786381.1"/>
    </source>
</evidence>